<sequence length="149" mass="16688">MGKALPLALPQLPPCTGGIAKCAPFLQQFQLFWGMCCRSAEHRSSREQWLGRWETQPDWEPGAKPGEPLSGDMGDAPRRWASPSDLAHHSNGLGPLVRMGPLAMKPQLTARHPWRCLAQPWHPLEEQQALRRLRASQLCGDPCWPQQPT</sequence>
<feature type="region of interest" description="Disordered" evidence="1">
    <location>
        <begin position="54"/>
        <end position="87"/>
    </location>
</feature>
<evidence type="ECO:0000256" key="1">
    <source>
        <dbReference type="SAM" id="MobiDB-lite"/>
    </source>
</evidence>
<evidence type="ECO:0000313" key="2">
    <source>
        <dbReference type="EMBL" id="KAH1175950.1"/>
    </source>
</evidence>
<evidence type="ECO:0000313" key="3">
    <source>
        <dbReference type="Proteomes" id="UP000827986"/>
    </source>
</evidence>
<gene>
    <name evidence="2" type="ORF">KIL84_020684</name>
</gene>
<dbReference type="EMBL" id="JAHDVG010000475">
    <property type="protein sequence ID" value="KAH1175950.1"/>
    <property type="molecule type" value="Genomic_DNA"/>
</dbReference>
<reference evidence="2" key="1">
    <citation type="submission" date="2021-09" db="EMBL/GenBank/DDBJ databases">
        <title>The genome of Mauremys mutica provides insights into the evolution of semi-aquatic lifestyle.</title>
        <authorList>
            <person name="Gong S."/>
            <person name="Gao Y."/>
        </authorList>
    </citation>
    <scope>NUCLEOTIDE SEQUENCE</scope>
    <source>
        <strain evidence="2">MM-2020</strain>
        <tissue evidence="2">Muscle</tissue>
    </source>
</reference>
<organism evidence="2 3">
    <name type="scientific">Mauremys mutica</name>
    <name type="common">yellowpond turtle</name>
    <dbReference type="NCBI Taxonomy" id="74926"/>
    <lineage>
        <taxon>Eukaryota</taxon>
        <taxon>Metazoa</taxon>
        <taxon>Chordata</taxon>
        <taxon>Craniata</taxon>
        <taxon>Vertebrata</taxon>
        <taxon>Euteleostomi</taxon>
        <taxon>Archelosauria</taxon>
        <taxon>Testudinata</taxon>
        <taxon>Testudines</taxon>
        <taxon>Cryptodira</taxon>
        <taxon>Durocryptodira</taxon>
        <taxon>Testudinoidea</taxon>
        <taxon>Geoemydidae</taxon>
        <taxon>Geoemydinae</taxon>
        <taxon>Mauremys</taxon>
    </lineage>
</organism>
<name>A0A9D4B0U4_9SAUR</name>
<comment type="caution">
    <text evidence="2">The sequence shown here is derived from an EMBL/GenBank/DDBJ whole genome shotgun (WGS) entry which is preliminary data.</text>
</comment>
<protein>
    <submittedName>
        <fullName evidence="2">Uncharacterized protein</fullName>
    </submittedName>
</protein>
<keyword evidence="3" id="KW-1185">Reference proteome</keyword>
<dbReference type="Proteomes" id="UP000827986">
    <property type="component" value="Unassembled WGS sequence"/>
</dbReference>
<dbReference type="AlphaFoldDB" id="A0A9D4B0U4"/>
<accession>A0A9D4B0U4</accession>
<proteinExistence type="predicted"/>